<dbReference type="Gene3D" id="3.40.50.1820">
    <property type="entry name" value="alpha/beta hydrolase"/>
    <property type="match status" value="1"/>
</dbReference>
<name>C7RSL2_ACCRE</name>
<protein>
    <recommendedName>
        <fullName evidence="2">Phosphoribosyltransferase</fullName>
    </recommendedName>
</protein>
<accession>C7RSL2</accession>
<proteinExistence type="predicted"/>
<evidence type="ECO:0000313" key="1">
    <source>
        <dbReference type="EMBL" id="ACV35914.1"/>
    </source>
</evidence>
<sequence>MNDATIPSGSTPISIATGHGPLHGVLTLPAATAALVVLTHAGPTPEARDDALAAVLRHAGIGTLSLDLLTDSEERFADIHHNVSLLSRRLLEGLNLVKQRMLVGELPTLPIGLCGVGDCSPVVLRVAALRDHDVFALVCRGGLIDLAGVVYLRSLTAPLLVLVDENDAGGTMSNRRALRELSCRQELQSLPASVLSPDSAVAFECVARATVHWFVDHLYHGH</sequence>
<gene>
    <name evidence="1" type="ordered locus">CAP2UW1_2628</name>
</gene>
<dbReference type="AlphaFoldDB" id="C7RSL2"/>
<organism evidence="1">
    <name type="scientific">Accumulibacter regalis</name>
    <dbReference type="NCBI Taxonomy" id="522306"/>
    <lineage>
        <taxon>Bacteria</taxon>
        <taxon>Pseudomonadati</taxon>
        <taxon>Pseudomonadota</taxon>
        <taxon>Betaproteobacteria</taxon>
        <taxon>Candidatus Accumulibacter</taxon>
    </lineage>
</organism>
<dbReference type="eggNOG" id="COG0412">
    <property type="taxonomic scope" value="Bacteria"/>
</dbReference>
<reference evidence="1" key="2">
    <citation type="submission" date="2009-09" db="EMBL/GenBank/DDBJ databases">
        <title>Complete sequence of chromosome of Candidatus Accumulibacter phosphatis clade IIA str. UW-1.</title>
        <authorList>
            <consortium name="US DOE Joint Genome Institute"/>
            <person name="Martin H.G."/>
            <person name="Ivanova N."/>
            <person name="Kunin V."/>
            <person name="Warnecke F."/>
            <person name="Barry K."/>
            <person name="He S."/>
            <person name="Salamov A."/>
            <person name="Szeto E."/>
            <person name="Dalin E."/>
            <person name="Pangilinan J.L."/>
            <person name="Lapidus A."/>
            <person name="Lowry S."/>
            <person name="Kyrpides N.C."/>
            <person name="McMahon K.D."/>
            <person name="Hugenholtz P."/>
        </authorList>
    </citation>
    <scope>NUCLEOTIDE SEQUENCE [LARGE SCALE GENOMIC DNA]</scope>
    <source>
        <strain evidence="1">UW-1</strain>
    </source>
</reference>
<dbReference type="KEGG" id="app:CAP2UW1_2628"/>
<dbReference type="InterPro" id="IPR029058">
    <property type="entry name" value="AB_hydrolase_fold"/>
</dbReference>
<dbReference type="STRING" id="522306.CAP2UW1_2628"/>
<dbReference type="EMBL" id="CP001715">
    <property type="protein sequence ID" value="ACV35914.1"/>
    <property type="molecule type" value="Genomic_DNA"/>
</dbReference>
<dbReference type="SUPFAM" id="SSF53474">
    <property type="entry name" value="alpha/beta-Hydrolases"/>
    <property type="match status" value="1"/>
</dbReference>
<reference evidence="1" key="1">
    <citation type="submission" date="2009-08" db="EMBL/GenBank/DDBJ databases">
        <authorList>
            <consortium name="US DOE Joint Genome Institute"/>
            <person name="Lucas S."/>
            <person name="Copeland A."/>
            <person name="Lapidus A."/>
            <person name="Glavina del Rio T."/>
            <person name="Dalin E."/>
            <person name="Tice H."/>
            <person name="Bruce D."/>
            <person name="Barry K."/>
            <person name="Pitluck S."/>
            <person name="Lowry S."/>
            <person name="Larimer F."/>
            <person name="Land M."/>
            <person name="Hauser L."/>
            <person name="Kyrpides N."/>
            <person name="Ivanova N."/>
            <person name="McMahon K.D."/>
            <person name="Hugenholtz P."/>
        </authorList>
    </citation>
    <scope>NUCLEOTIDE SEQUENCE</scope>
    <source>
        <strain evidence="1">UW-1</strain>
    </source>
</reference>
<dbReference type="HOGENOM" id="CLU_1382132_0_0_4"/>
<evidence type="ECO:0008006" key="2">
    <source>
        <dbReference type="Google" id="ProtNLM"/>
    </source>
</evidence>
<dbReference type="OrthoDB" id="9810066at2"/>